<accession>A0A814BG26</accession>
<dbReference type="EMBL" id="CAJOAX010001692">
    <property type="protein sequence ID" value="CAF3737861.1"/>
    <property type="molecule type" value="Genomic_DNA"/>
</dbReference>
<evidence type="ECO:0000313" key="3">
    <source>
        <dbReference type="EMBL" id="CAF1039757.1"/>
    </source>
</evidence>
<evidence type="ECO:0000313" key="4">
    <source>
        <dbReference type="EMBL" id="CAF1040799.1"/>
    </source>
</evidence>
<dbReference type="AlphaFoldDB" id="A0A814BG26"/>
<keyword evidence="9" id="KW-1185">Reference proteome</keyword>
<proteinExistence type="predicted"/>
<dbReference type="Proteomes" id="UP000663870">
    <property type="component" value="Unassembled WGS sequence"/>
</dbReference>
<evidence type="ECO:0000313" key="9">
    <source>
        <dbReference type="Proteomes" id="UP000663870"/>
    </source>
</evidence>
<dbReference type="Proteomes" id="UP000663882">
    <property type="component" value="Unassembled WGS sequence"/>
</dbReference>
<evidence type="ECO:0000313" key="5">
    <source>
        <dbReference type="EMBL" id="CAF1194546.1"/>
    </source>
</evidence>
<gene>
    <name evidence="6" type="ORF">FNK824_LOCUS9576</name>
    <name evidence="8" type="ORF">JBS370_LOCUS13367</name>
    <name evidence="5" type="ORF">JXQ802_LOCUS24072</name>
    <name evidence="7" type="ORF">OTI717_LOCUS14834</name>
    <name evidence="4" type="ORF">PYM288_LOCUS16633</name>
    <name evidence="1" type="ORF">RFH988_LOCUS10290</name>
    <name evidence="2" type="ORF">SEV965_LOCUS9139</name>
    <name evidence="3" type="ORF">ZHD862_LOCUS14483</name>
</gene>
<dbReference type="Proteomes" id="UP000663889">
    <property type="component" value="Unassembled WGS sequence"/>
</dbReference>
<dbReference type="EMBL" id="CAJNOO010000382">
    <property type="protein sequence ID" value="CAF0926433.1"/>
    <property type="molecule type" value="Genomic_DNA"/>
</dbReference>
<dbReference type="EMBL" id="CAJOBD010001140">
    <property type="protein sequence ID" value="CAF3765341.1"/>
    <property type="molecule type" value="Genomic_DNA"/>
</dbReference>
<dbReference type="Proteomes" id="UP000663864">
    <property type="component" value="Unassembled WGS sequence"/>
</dbReference>
<dbReference type="Proteomes" id="UP000663874">
    <property type="component" value="Unassembled WGS sequence"/>
</dbReference>
<dbReference type="EMBL" id="CAJOBE010001014">
    <property type="protein sequence ID" value="CAF3707316.1"/>
    <property type="molecule type" value="Genomic_DNA"/>
</dbReference>
<dbReference type="Proteomes" id="UP000663854">
    <property type="component" value="Unassembled WGS sequence"/>
</dbReference>
<evidence type="ECO:0000313" key="1">
    <source>
        <dbReference type="EMBL" id="CAF0926433.1"/>
    </source>
</evidence>
<comment type="caution">
    <text evidence="1">The sequence shown here is derived from an EMBL/GenBank/DDBJ whole genome shotgun (WGS) entry which is preliminary data.</text>
</comment>
<dbReference type="Proteomes" id="UP000663836">
    <property type="component" value="Unassembled WGS sequence"/>
</dbReference>
<evidence type="ECO:0000313" key="10">
    <source>
        <dbReference type="Proteomes" id="UP000663882"/>
    </source>
</evidence>
<name>A0A814BG26_9BILA</name>
<evidence type="ECO:0000313" key="8">
    <source>
        <dbReference type="EMBL" id="CAF3765341.1"/>
    </source>
</evidence>
<reference evidence="1" key="1">
    <citation type="submission" date="2021-02" db="EMBL/GenBank/DDBJ databases">
        <authorList>
            <person name="Nowell W R."/>
        </authorList>
    </citation>
    <scope>NUCLEOTIDE SEQUENCE</scope>
</reference>
<protein>
    <submittedName>
        <fullName evidence="1">Uncharacterized protein</fullName>
    </submittedName>
</protein>
<organism evidence="1 10">
    <name type="scientific">Rotaria sordida</name>
    <dbReference type="NCBI Taxonomy" id="392033"/>
    <lineage>
        <taxon>Eukaryota</taxon>
        <taxon>Metazoa</taxon>
        <taxon>Spiralia</taxon>
        <taxon>Gnathifera</taxon>
        <taxon>Rotifera</taxon>
        <taxon>Eurotatoria</taxon>
        <taxon>Bdelloidea</taxon>
        <taxon>Philodinida</taxon>
        <taxon>Philodinidae</taxon>
        <taxon>Rotaria</taxon>
    </lineage>
</organism>
<dbReference type="EMBL" id="CAJNOU010000351">
    <property type="protein sequence ID" value="CAF0968914.1"/>
    <property type="molecule type" value="Genomic_DNA"/>
</dbReference>
<sequence length="148" mass="17278">MNPPKPSTTSSHQPIPPATSRLSTQIVGVLNYHHTSHNDQRTQDHHEMLDTLIRHWMPLDILSPEALDADLMPVLSDTSTEDPPALLGKIKKELYRKMKNFLEEFFNQDYREYPYSRNLSWSVSEEPKLEYTLTLTINRPTPFSQFRQ</sequence>
<dbReference type="OrthoDB" id="10608783at2759"/>
<evidence type="ECO:0000313" key="7">
    <source>
        <dbReference type="EMBL" id="CAF3737861.1"/>
    </source>
</evidence>
<dbReference type="Proteomes" id="UP000663823">
    <property type="component" value="Unassembled WGS sequence"/>
</dbReference>
<evidence type="ECO:0000313" key="2">
    <source>
        <dbReference type="EMBL" id="CAF0968914.1"/>
    </source>
</evidence>
<dbReference type="EMBL" id="CAJNOL010000772">
    <property type="protein sequence ID" value="CAF1194546.1"/>
    <property type="molecule type" value="Genomic_DNA"/>
</dbReference>
<evidence type="ECO:0000313" key="6">
    <source>
        <dbReference type="EMBL" id="CAF3707316.1"/>
    </source>
</evidence>
<dbReference type="EMBL" id="CAJNOH010000439">
    <property type="protein sequence ID" value="CAF1040799.1"/>
    <property type="molecule type" value="Genomic_DNA"/>
</dbReference>
<dbReference type="EMBL" id="CAJNOT010000629">
    <property type="protein sequence ID" value="CAF1039757.1"/>
    <property type="molecule type" value="Genomic_DNA"/>
</dbReference>